<reference evidence="3" key="1">
    <citation type="submission" date="2014-11" db="EMBL/GenBank/DDBJ databases">
        <authorList>
            <person name="Otto D Thomas"/>
            <person name="Naeem Raeece"/>
        </authorList>
    </citation>
    <scope>NUCLEOTIDE SEQUENCE</scope>
</reference>
<feature type="compositionally biased region" description="Gly residues" evidence="2">
    <location>
        <begin position="556"/>
        <end position="574"/>
    </location>
</feature>
<feature type="region of interest" description="Disordered" evidence="2">
    <location>
        <begin position="502"/>
        <end position="609"/>
    </location>
</feature>
<feature type="compositionally biased region" description="Basic and acidic residues" evidence="2">
    <location>
        <begin position="477"/>
        <end position="487"/>
    </location>
</feature>
<sequence>MQSLAASGYVPLQAVHLQQAQQGQQSPLPAVPQTRPHSHSPHALPTKELKGSLKAAVLHCQQNNNRSATSHSTVPLASRLTGTVWSSRTEHAKDSEIANLKRKLEVLMLERSVLTPGGDVYVEIAQLRNALTSANSLVEKLKNEIAILQRRLRVRAPAGPPQEELVRLQKSFDDRIQAEHQRIDQVVLKLLQDQHQEQDPSQPNPCLWQKVAEVKSLLGASEDFALPPESTGDRERPPHRNTRTPSGPPNGESPVSLSHSHSVSASLNSIPSCQGSPPTAPHGTSTLPPGPPQKGPNLSMSHAAGAPLSGPGPFPLTAMETDPPHTPLPPAELRSIFPSPPLTHAAPHSGNTPRVPVSHPDTSPSTDSLQPLPQSRQQQQPHTTTTALPPPRKAPHAAFSGPAGAGTTAGALPLLVPPGGNGRPVPRGVPGCRLDEAPGEACRQPAFPFHPQQHQQGLMDPQHTQPQDGDLVQGGPYKEKERERGDASSKVLLYEVGEALHLANQGGETAPRRAVETSSERDLSGSKPPSALQTRHVTPRQREVEGGGVLSSNRNGEGGRGDFIGGMGEGGDGRTTGYATPVAPLTDRGGGGGGVFEREGEPQGDTDADVLDVSEESGVMASGPEKRTNENPREPRRRAVIVCPTYQMSAAVAAEIGKGARGGGGASGFSVLEGPARDARLWASLFLSLSEKGKGGWEIHALVDDASTACVVSSVLQDKLEQNMNCFAAAGTADAHDPLGGVRAETEKETVEQPCQSRVLRALQWLVKGAQRGDELAFVFSGMSTVVENSSGVTFPLLLPGDCLGVSSVSQPSALPGGVKVKQQQATSRGLGLLEIQRGVSEREVFGVLSGVPEGVSVTTVFDCPFFGLSQITPDGSTTQPSTFQLREVQGGGAFQEIQSSTGRGGVGVATSTGTGGGGLFRFRSGPQPRHRHLSIPVSSNLKARVECVPSPRLQCSLLRGAVAGDPGMPSFEFPLWTAKAPANVIREAELNLSSSTGAAGGCLLCLTKGNQRGGGRGASGGGFTGALSFPLVSSAVRLLHAGLVPPCPIVEKGGGDLGNVNVSLRRVLTAARQEAKDLGEKVSGAWKVEHRVAWSEK</sequence>
<feature type="compositionally biased region" description="Low complexity" evidence="2">
    <location>
        <begin position="17"/>
        <end position="28"/>
    </location>
</feature>
<name>A0A0G4FR38_9ALVE</name>
<feature type="region of interest" description="Disordered" evidence="2">
    <location>
        <begin position="17"/>
        <end position="45"/>
    </location>
</feature>
<feature type="compositionally biased region" description="Basic and acidic residues" evidence="2">
    <location>
        <begin position="624"/>
        <end position="634"/>
    </location>
</feature>
<feature type="compositionally biased region" description="Basic and acidic residues" evidence="2">
    <location>
        <begin position="510"/>
        <end position="524"/>
    </location>
</feature>
<evidence type="ECO:0000256" key="1">
    <source>
        <dbReference type="SAM" id="Coils"/>
    </source>
</evidence>
<evidence type="ECO:0000313" key="3">
    <source>
        <dbReference type="EMBL" id="CEM16923.1"/>
    </source>
</evidence>
<dbReference type="VEuPathDB" id="CryptoDB:Cvel_18307"/>
<protein>
    <submittedName>
        <fullName evidence="3">Uncharacterized protein</fullName>
    </submittedName>
</protein>
<evidence type="ECO:0000256" key="2">
    <source>
        <dbReference type="SAM" id="MobiDB-lite"/>
    </source>
</evidence>
<feature type="region of interest" description="Disordered" evidence="2">
    <location>
        <begin position="615"/>
        <end position="634"/>
    </location>
</feature>
<dbReference type="Gene3D" id="3.40.50.1460">
    <property type="match status" value="1"/>
</dbReference>
<gene>
    <name evidence="3" type="ORF">Cvel_18307</name>
</gene>
<feature type="coiled-coil region" evidence="1">
    <location>
        <begin position="124"/>
        <end position="151"/>
    </location>
</feature>
<feature type="compositionally biased region" description="Low complexity" evidence="2">
    <location>
        <begin position="369"/>
        <end position="387"/>
    </location>
</feature>
<dbReference type="AlphaFoldDB" id="A0A0G4FR38"/>
<feature type="compositionally biased region" description="Low complexity" evidence="2">
    <location>
        <begin position="253"/>
        <end position="269"/>
    </location>
</feature>
<dbReference type="EMBL" id="CDMZ01000563">
    <property type="protein sequence ID" value="CEM16923.1"/>
    <property type="molecule type" value="Genomic_DNA"/>
</dbReference>
<feature type="compositionally biased region" description="Low complexity" evidence="2">
    <location>
        <begin position="444"/>
        <end position="456"/>
    </location>
</feature>
<feature type="compositionally biased region" description="Low complexity" evidence="2">
    <location>
        <begin position="401"/>
        <end position="431"/>
    </location>
</feature>
<proteinExistence type="predicted"/>
<feature type="compositionally biased region" description="Polar residues" evidence="2">
    <location>
        <begin position="270"/>
        <end position="287"/>
    </location>
</feature>
<organism evidence="3">
    <name type="scientific">Chromera velia CCMP2878</name>
    <dbReference type="NCBI Taxonomy" id="1169474"/>
    <lineage>
        <taxon>Eukaryota</taxon>
        <taxon>Sar</taxon>
        <taxon>Alveolata</taxon>
        <taxon>Colpodellida</taxon>
        <taxon>Chromeraceae</taxon>
        <taxon>Chromera</taxon>
    </lineage>
</organism>
<feature type="region of interest" description="Disordered" evidence="2">
    <location>
        <begin position="223"/>
        <end position="490"/>
    </location>
</feature>
<keyword evidence="1" id="KW-0175">Coiled coil</keyword>
<accession>A0A0G4FR38</accession>